<dbReference type="Proteomes" id="UP000663825">
    <property type="component" value="Unassembled WGS sequence"/>
</dbReference>
<dbReference type="Proteomes" id="UP000663873">
    <property type="component" value="Unassembled WGS sequence"/>
</dbReference>
<dbReference type="EMBL" id="CAJOBP010000563">
    <property type="protein sequence ID" value="CAF4194252.1"/>
    <property type="molecule type" value="Genomic_DNA"/>
</dbReference>
<protein>
    <submittedName>
        <fullName evidence="2">Uncharacterized protein</fullName>
    </submittedName>
</protein>
<name>A0A817PQX1_9BILA</name>
<accession>A0A817PQX1</accession>
<dbReference type="OrthoDB" id="9985706at2759"/>
<reference evidence="2" key="1">
    <citation type="submission" date="2021-02" db="EMBL/GenBank/DDBJ databases">
        <authorList>
            <person name="Nowell W R."/>
        </authorList>
    </citation>
    <scope>NUCLEOTIDE SEQUENCE</scope>
</reference>
<comment type="caution">
    <text evidence="2">The sequence shown here is derived from an EMBL/GenBank/DDBJ whole genome shotgun (WGS) entry which is preliminary data.</text>
</comment>
<evidence type="ECO:0000313" key="4">
    <source>
        <dbReference type="Proteomes" id="UP000663825"/>
    </source>
</evidence>
<dbReference type="AlphaFoldDB" id="A0A817PQX1"/>
<feature type="transmembrane region" description="Helical" evidence="1">
    <location>
        <begin position="134"/>
        <end position="157"/>
    </location>
</feature>
<keyword evidence="1" id="KW-0472">Membrane</keyword>
<feature type="transmembrane region" description="Helical" evidence="1">
    <location>
        <begin position="17"/>
        <end position="38"/>
    </location>
</feature>
<evidence type="ECO:0000313" key="5">
    <source>
        <dbReference type="Proteomes" id="UP000663873"/>
    </source>
</evidence>
<gene>
    <name evidence="2" type="ORF">TIS948_LOCUS11011</name>
    <name evidence="3" type="ORF">UJA718_LOCUS6131</name>
</gene>
<organism evidence="2 4">
    <name type="scientific">Rotaria socialis</name>
    <dbReference type="NCBI Taxonomy" id="392032"/>
    <lineage>
        <taxon>Eukaryota</taxon>
        <taxon>Metazoa</taxon>
        <taxon>Spiralia</taxon>
        <taxon>Gnathifera</taxon>
        <taxon>Rotifera</taxon>
        <taxon>Eurotatoria</taxon>
        <taxon>Bdelloidea</taxon>
        <taxon>Philodinida</taxon>
        <taxon>Philodinidae</taxon>
        <taxon>Rotaria</taxon>
    </lineage>
</organism>
<dbReference type="PROSITE" id="PS51257">
    <property type="entry name" value="PROKAR_LIPOPROTEIN"/>
    <property type="match status" value="1"/>
</dbReference>
<keyword evidence="5" id="KW-1185">Reference proteome</keyword>
<proteinExistence type="predicted"/>
<keyword evidence="1" id="KW-0812">Transmembrane</keyword>
<evidence type="ECO:0000256" key="1">
    <source>
        <dbReference type="SAM" id="Phobius"/>
    </source>
</evidence>
<keyword evidence="1" id="KW-1133">Transmembrane helix</keyword>
<dbReference type="EMBL" id="CAJNXB010001551">
    <property type="protein sequence ID" value="CAF3174812.1"/>
    <property type="molecule type" value="Genomic_DNA"/>
</dbReference>
<feature type="transmembrane region" description="Helical" evidence="1">
    <location>
        <begin position="88"/>
        <end position="113"/>
    </location>
</feature>
<feature type="transmembrane region" description="Helical" evidence="1">
    <location>
        <begin position="50"/>
        <end position="68"/>
    </location>
</feature>
<feature type="transmembrane region" description="Helical" evidence="1">
    <location>
        <begin position="194"/>
        <end position="213"/>
    </location>
</feature>
<sequence>MVTSIKCFIVACLKIDYNTFVCSCIWLSACVAFQRGLIVCFDSRAHVTRWRLFVTLIVFFSIAIASATPVVMHKCGWDNIPGLQTVGAVFICFYIATGPTIYVLATVLVLISFPRRIRRYGTENGSFIQKFLKLLYLHMFIFIPSLAYGFSYVPYAIAEGARDSSKHSYFQCGISTGEYIIKVLAEILQGIPTAITWLIFIYPSTVYMAEVYMNTWSGQHLAKILLLLTRNKDKNNISHTSSTSVVADEFDNRELRLVN</sequence>
<evidence type="ECO:0000313" key="2">
    <source>
        <dbReference type="EMBL" id="CAF3174812.1"/>
    </source>
</evidence>
<evidence type="ECO:0000313" key="3">
    <source>
        <dbReference type="EMBL" id="CAF4194252.1"/>
    </source>
</evidence>